<evidence type="ECO:0000313" key="2">
    <source>
        <dbReference type="Proteomes" id="UP001252370"/>
    </source>
</evidence>
<organism evidence="1 2">
    <name type="scientific">Deinococcus soli</name>
    <name type="common">ex Cha et al. 2016</name>
    <dbReference type="NCBI Taxonomy" id="1309411"/>
    <lineage>
        <taxon>Bacteria</taxon>
        <taxon>Thermotogati</taxon>
        <taxon>Deinococcota</taxon>
        <taxon>Deinococci</taxon>
        <taxon>Deinococcales</taxon>
        <taxon>Deinococcaceae</taxon>
        <taxon>Deinococcus</taxon>
    </lineage>
</organism>
<keyword evidence="2" id="KW-1185">Reference proteome</keyword>
<comment type="caution">
    <text evidence="1">The sequence shown here is derived from an EMBL/GenBank/DDBJ whole genome shotgun (WGS) entry which is preliminary data.</text>
</comment>
<evidence type="ECO:0000313" key="1">
    <source>
        <dbReference type="EMBL" id="MDR6754026.1"/>
    </source>
</evidence>
<proteinExistence type="predicted"/>
<sequence length="135" mass="14469">MTQPNSDFLQRLAAITDEAHEHGLTMLALVSDRADNGQVHEFSNAALHGQGAHSPGFMAMQVAVRTGADVAVVVAHDQPYNVLMVTNDYVDASRVLLQESNRRGPLGEVVMWHAKLGTPMSLPSASAPNQTEGPQ</sequence>
<name>A0ACC6KNG1_9DEIO</name>
<accession>A0ACC6KNG1</accession>
<dbReference type="Proteomes" id="UP001252370">
    <property type="component" value="Unassembled WGS sequence"/>
</dbReference>
<dbReference type="EMBL" id="JAVDTP010000021">
    <property type="protein sequence ID" value="MDR6754026.1"/>
    <property type="molecule type" value="Genomic_DNA"/>
</dbReference>
<protein>
    <submittedName>
        <fullName evidence="1">Uncharacterized protein</fullName>
    </submittedName>
</protein>
<reference evidence="1" key="1">
    <citation type="submission" date="2023-07" db="EMBL/GenBank/DDBJ databases">
        <title>Sorghum-associated microbial communities from plants grown in Nebraska, USA.</title>
        <authorList>
            <person name="Schachtman D."/>
        </authorList>
    </citation>
    <scope>NUCLEOTIDE SEQUENCE</scope>
    <source>
        <strain evidence="1">BE73</strain>
    </source>
</reference>
<gene>
    <name evidence="1" type="ORF">J2Y01_004557</name>
</gene>